<evidence type="ECO:0000256" key="2">
    <source>
        <dbReference type="ARBA" id="ARBA00023015"/>
    </source>
</evidence>
<dbReference type="SUPFAM" id="SSF88659">
    <property type="entry name" value="Sigma3 and sigma4 domains of RNA polymerase sigma factors"/>
    <property type="match status" value="1"/>
</dbReference>
<dbReference type="Pfam" id="PF00140">
    <property type="entry name" value="Sigma70_r1_2"/>
    <property type="match status" value="1"/>
</dbReference>
<proteinExistence type="inferred from homology"/>
<feature type="domain" description="RNA polymerase sigma-70" evidence="7">
    <location>
        <begin position="198"/>
        <end position="224"/>
    </location>
</feature>
<sequence length="260" mass="30267">MGRKYQPYEVSEYQRRMNEFRYLTLEEELELARRYRNGDSEAGRMLVEANLRNVVKVSRNYFYQGYDPLEIIQEGNLGLMRALPMFDPDRGIKFFSYAVWWVRCYIMNFIAKSSKPQTGMIGHASGVVSLDTAMSDKSDNEECFVDHIPDEAPSQEDELVSRQSPILLFQILDSESCPLTGRERYILQRRYLDEPRPTLGQVAQSLNITKERVRQIENKSLEKMKHHIRENYSLEKDDFIVDYRSLPSGRGLPARMASAG</sequence>
<dbReference type="Pfam" id="PF04545">
    <property type="entry name" value="Sigma70_r4"/>
    <property type="match status" value="1"/>
</dbReference>
<dbReference type="Gene3D" id="1.10.10.10">
    <property type="entry name" value="Winged helix-like DNA-binding domain superfamily/Winged helix DNA-binding domain"/>
    <property type="match status" value="1"/>
</dbReference>
<evidence type="ECO:0000256" key="3">
    <source>
        <dbReference type="ARBA" id="ARBA00023082"/>
    </source>
</evidence>
<feature type="domain" description="RNA polymerase sigma-70" evidence="6">
    <location>
        <begin position="70"/>
        <end position="83"/>
    </location>
</feature>
<dbReference type="PANTHER" id="PTHR30376:SF3">
    <property type="entry name" value="RNA POLYMERASE SIGMA FACTOR RPOH"/>
    <property type="match status" value="1"/>
</dbReference>
<evidence type="ECO:0000259" key="7">
    <source>
        <dbReference type="PROSITE" id="PS00716"/>
    </source>
</evidence>
<dbReference type="InterPro" id="IPR013324">
    <property type="entry name" value="RNA_pol_sigma_r3/r4-like"/>
</dbReference>
<keyword evidence="5" id="KW-0804">Transcription</keyword>
<dbReference type="GO" id="GO:0016987">
    <property type="term" value="F:sigma factor activity"/>
    <property type="evidence" value="ECO:0007669"/>
    <property type="project" value="UniProtKB-KW"/>
</dbReference>
<dbReference type="AlphaFoldDB" id="A0A485M969"/>
<dbReference type="InterPro" id="IPR014284">
    <property type="entry name" value="RNA_pol_sigma-70_dom"/>
</dbReference>
<evidence type="ECO:0000256" key="1">
    <source>
        <dbReference type="ARBA" id="ARBA00007788"/>
    </source>
</evidence>
<dbReference type="PRINTS" id="PR00046">
    <property type="entry name" value="SIGMA70FCT"/>
</dbReference>
<dbReference type="PROSITE" id="PS00715">
    <property type="entry name" value="SIGMA70_1"/>
    <property type="match status" value="1"/>
</dbReference>
<dbReference type="InterPro" id="IPR050813">
    <property type="entry name" value="Sigma-70_Factor"/>
</dbReference>
<keyword evidence="4" id="KW-0238">DNA-binding</keyword>
<keyword evidence="3" id="KW-0731">Sigma factor</keyword>
<evidence type="ECO:0000259" key="6">
    <source>
        <dbReference type="PROSITE" id="PS00715"/>
    </source>
</evidence>
<dbReference type="InterPro" id="IPR009042">
    <property type="entry name" value="RNA_pol_sigma70_r1_2"/>
</dbReference>
<keyword evidence="2" id="KW-0805">Transcription regulation</keyword>
<comment type="similarity">
    <text evidence="1">Belongs to the sigma-70 factor family.</text>
</comment>
<organism evidence="8">
    <name type="scientific">anaerobic digester metagenome</name>
    <dbReference type="NCBI Taxonomy" id="1263854"/>
    <lineage>
        <taxon>unclassified sequences</taxon>
        <taxon>metagenomes</taxon>
        <taxon>ecological metagenomes</taxon>
    </lineage>
</organism>
<dbReference type="InterPro" id="IPR007630">
    <property type="entry name" value="RNA_pol_sigma70_r4"/>
</dbReference>
<evidence type="ECO:0000256" key="4">
    <source>
        <dbReference type="ARBA" id="ARBA00023125"/>
    </source>
</evidence>
<dbReference type="Gene3D" id="1.20.120.1810">
    <property type="match status" value="1"/>
</dbReference>
<dbReference type="SUPFAM" id="SSF88946">
    <property type="entry name" value="Sigma2 domain of RNA polymerase sigma factors"/>
    <property type="match status" value="1"/>
</dbReference>
<gene>
    <name evidence="8" type="primary">rpoS</name>
    <name evidence="8" type="ORF">SCFA_90046</name>
</gene>
<dbReference type="Pfam" id="PF04542">
    <property type="entry name" value="Sigma70_r2"/>
    <property type="match status" value="1"/>
</dbReference>
<dbReference type="NCBIfam" id="TIGR02937">
    <property type="entry name" value="sigma70-ECF"/>
    <property type="match status" value="1"/>
</dbReference>
<protein>
    <submittedName>
        <fullName evidence="8">RNA polymerase sigma factor</fullName>
    </submittedName>
</protein>
<evidence type="ECO:0000256" key="5">
    <source>
        <dbReference type="ARBA" id="ARBA00023163"/>
    </source>
</evidence>
<dbReference type="GO" id="GO:0003677">
    <property type="term" value="F:DNA binding"/>
    <property type="evidence" value="ECO:0007669"/>
    <property type="project" value="UniProtKB-KW"/>
</dbReference>
<dbReference type="InterPro" id="IPR013325">
    <property type="entry name" value="RNA_pol_sigma_r2"/>
</dbReference>
<dbReference type="EMBL" id="CAADRM010000158">
    <property type="protein sequence ID" value="VFU18842.1"/>
    <property type="molecule type" value="Genomic_DNA"/>
</dbReference>
<dbReference type="PANTHER" id="PTHR30376">
    <property type="entry name" value="SIGMA FACTOR RPOH HEAT SHOCK RELATED"/>
    <property type="match status" value="1"/>
</dbReference>
<name>A0A485M969_9ZZZZ</name>
<dbReference type="InterPro" id="IPR036388">
    <property type="entry name" value="WH-like_DNA-bd_sf"/>
</dbReference>
<accession>A0A485M969</accession>
<evidence type="ECO:0000313" key="8">
    <source>
        <dbReference type="EMBL" id="VFU18842.1"/>
    </source>
</evidence>
<dbReference type="GO" id="GO:0006352">
    <property type="term" value="P:DNA-templated transcription initiation"/>
    <property type="evidence" value="ECO:0007669"/>
    <property type="project" value="InterPro"/>
</dbReference>
<dbReference type="InterPro" id="IPR007627">
    <property type="entry name" value="RNA_pol_sigma70_r2"/>
</dbReference>
<dbReference type="PROSITE" id="PS00716">
    <property type="entry name" value="SIGMA70_2"/>
    <property type="match status" value="1"/>
</dbReference>
<reference evidence="8" key="1">
    <citation type="submission" date="2019-03" db="EMBL/GenBank/DDBJ databases">
        <authorList>
            <person name="Hao L."/>
        </authorList>
    </citation>
    <scope>NUCLEOTIDE SEQUENCE</scope>
</reference>
<dbReference type="InterPro" id="IPR000943">
    <property type="entry name" value="RNA_pol_sigma70"/>
</dbReference>